<keyword evidence="13" id="KW-1185">Reference proteome</keyword>
<dbReference type="GO" id="GO:0006508">
    <property type="term" value="P:proteolysis"/>
    <property type="evidence" value="ECO:0007669"/>
    <property type="project" value="UniProtKB-KW"/>
</dbReference>
<keyword evidence="8" id="KW-0325">Glycoprotein</keyword>
<evidence type="ECO:0000259" key="9">
    <source>
        <dbReference type="PROSITE" id="PS50240"/>
    </source>
</evidence>
<gene>
    <name evidence="10" type="ORF">GSOID_T00016610001</name>
    <name evidence="12" type="ORF">GSOID_T00022933001</name>
    <name evidence="11" type="ORF">GSOID_T00031612001</name>
</gene>
<dbReference type="Gene3D" id="2.40.10.10">
    <property type="entry name" value="Trypsin-like serine proteases"/>
    <property type="match status" value="2"/>
</dbReference>
<evidence type="ECO:0000313" key="11">
    <source>
        <dbReference type="EMBL" id="CBY38104.1"/>
    </source>
</evidence>
<dbReference type="SUPFAM" id="SSF50494">
    <property type="entry name" value="Trypsin-like serine proteases"/>
    <property type="match status" value="1"/>
</dbReference>
<dbReference type="GO" id="GO:0005615">
    <property type="term" value="C:extracellular space"/>
    <property type="evidence" value="ECO:0007669"/>
    <property type="project" value="TreeGrafter"/>
</dbReference>
<protein>
    <recommendedName>
        <fullName evidence="9">Peptidase S1 domain-containing protein</fullName>
    </recommendedName>
</protein>
<sequence>MRHTKLINNVSPVCLQSILSEPISENSKFKVIGQGSRSNDLIEMQQQLYQVEVTWQSCSLYPSEYISDNMFCAADIGKDSCFGDSGGPLLVKETLVQPGVVSWGEECAGDRPGVYSKVSMLSDWIPVTITHYEANFLGVEVRISE</sequence>
<proteinExistence type="predicted"/>
<dbReference type="InterPro" id="IPR043504">
    <property type="entry name" value="Peptidase_S1_PA_chymotrypsin"/>
</dbReference>
<dbReference type="Proteomes" id="UP000011014">
    <property type="component" value="Unassembled WGS sequence"/>
</dbReference>
<dbReference type="PROSITE" id="PS50240">
    <property type="entry name" value="TRYPSIN_DOM"/>
    <property type="match status" value="1"/>
</dbReference>
<dbReference type="InterPro" id="IPR001254">
    <property type="entry name" value="Trypsin_dom"/>
</dbReference>
<evidence type="ECO:0000256" key="4">
    <source>
        <dbReference type="ARBA" id="ARBA00022729"/>
    </source>
</evidence>
<dbReference type="InterPro" id="IPR050127">
    <property type="entry name" value="Serine_Proteases_S1"/>
</dbReference>
<dbReference type="AlphaFoldDB" id="E4XNL2"/>
<dbReference type="InterPro" id="IPR009003">
    <property type="entry name" value="Peptidase_S1_PA"/>
</dbReference>
<dbReference type="EMBL" id="FN653085">
    <property type="protein sequence ID" value="CBY11450.1"/>
    <property type="molecule type" value="Genomic_DNA"/>
</dbReference>
<organism evidence="10">
    <name type="scientific">Oikopleura dioica</name>
    <name type="common">Tunicate</name>
    <dbReference type="NCBI Taxonomy" id="34765"/>
    <lineage>
        <taxon>Eukaryota</taxon>
        <taxon>Metazoa</taxon>
        <taxon>Chordata</taxon>
        <taxon>Tunicata</taxon>
        <taxon>Appendicularia</taxon>
        <taxon>Copelata</taxon>
        <taxon>Oikopleuridae</taxon>
        <taxon>Oikopleura</taxon>
    </lineage>
</organism>
<dbReference type="Pfam" id="PF00089">
    <property type="entry name" value="Trypsin"/>
    <property type="match status" value="1"/>
</dbReference>
<dbReference type="EMBL" id="FN655132">
    <property type="protein sequence ID" value="CBY38104.1"/>
    <property type="molecule type" value="Genomic_DNA"/>
</dbReference>
<evidence type="ECO:0000313" key="13">
    <source>
        <dbReference type="Proteomes" id="UP000001307"/>
    </source>
</evidence>
<dbReference type="EMBL" id="FN656161">
    <property type="protein sequence ID" value="CBY40891.1"/>
    <property type="molecule type" value="Genomic_DNA"/>
</dbReference>
<dbReference type="SMART" id="SM00020">
    <property type="entry name" value="Tryp_SPc"/>
    <property type="match status" value="1"/>
</dbReference>
<dbReference type="InterPro" id="IPR033116">
    <property type="entry name" value="TRYPSIN_SER"/>
</dbReference>
<keyword evidence="7" id="KW-1015">Disulfide bond</keyword>
<keyword evidence="2" id="KW-0964">Secreted</keyword>
<dbReference type="FunFam" id="2.40.10.10:FF:000054">
    <property type="entry name" value="Complement C1r subcomponent"/>
    <property type="match status" value="1"/>
</dbReference>
<name>E4XNL2_OIKDI</name>
<keyword evidence="5" id="KW-0378">Hydrolase</keyword>
<dbReference type="PROSITE" id="PS00135">
    <property type="entry name" value="TRYPSIN_SER"/>
    <property type="match status" value="1"/>
</dbReference>
<evidence type="ECO:0000256" key="1">
    <source>
        <dbReference type="ARBA" id="ARBA00004613"/>
    </source>
</evidence>
<dbReference type="Proteomes" id="UP000001307">
    <property type="component" value="Unassembled WGS sequence"/>
</dbReference>
<evidence type="ECO:0000256" key="8">
    <source>
        <dbReference type="ARBA" id="ARBA00023180"/>
    </source>
</evidence>
<dbReference type="PANTHER" id="PTHR24264">
    <property type="entry name" value="TRYPSIN-RELATED"/>
    <property type="match status" value="1"/>
</dbReference>
<keyword evidence="3" id="KW-0645">Protease</keyword>
<keyword evidence="6" id="KW-0720">Serine protease</keyword>
<evidence type="ECO:0000313" key="12">
    <source>
        <dbReference type="EMBL" id="CBY40891.1"/>
    </source>
</evidence>
<evidence type="ECO:0000313" key="10">
    <source>
        <dbReference type="EMBL" id="CBY11450.1"/>
    </source>
</evidence>
<comment type="subcellular location">
    <subcellularLocation>
        <location evidence="1">Secreted</location>
    </subcellularLocation>
</comment>
<accession>E4XNL2</accession>
<feature type="domain" description="Peptidase S1" evidence="9">
    <location>
        <begin position="1"/>
        <end position="130"/>
    </location>
</feature>
<evidence type="ECO:0000256" key="6">
    <source>
        <dbReference type="ARBA" id="ARBA00022825"/>
    </source>
</evidence>
<evidence type="ECO:0000256" key="2">
    <source>
        <dbReference type="ARBA" id="ARBA00022525"/>
    </source>
</evidence>
<dbReference type="GO" id="GO:0004252">
    <property type="term" value="F:serine-type endopeptidase activity"/>
    <property type="evidence" value="ECO:0007669"/>
    <property type="project" value="InterPro"/>
</dbReference>
<dbReference type="InParanoid" id="E4XNL2"/>
<evidence type="ECO:0000256" key="3">
    <source>
        <dbReference type="ARBA" id="ARBA00022670"/>
    </source>
</evidence>
<evidence type="ECO:0000256" key="7">
    <source>
        <dbReference type="ARBA" id="ARBA00023157"/>
    </source>
</evidence>
<evidence type="ECO:0000256" key="5">
    <source>
        <dbReference type="ARBA" id="ARBA00022801"/>
    </source>
</evidence>
<reference evidence="10" key="1">
    <citation type="journal article" date="2010" name="Science">
        <title>Plasticity of animal genome architecture unmasked by rapid evolution of a pelagic tunicate.</title>
        <authorList>
            <person name="Denoeud F."/>
            <person name="Henriet S."/>
            <person name="Mungpakdee S."/>
            <person name="Aury J.M."/>
            <person name="Da Silva C."/>
            <person name="Brinkmann H."/>
            <person name="Mikhaleva J."/>
            <person name="Olsen L.C."/>
            <person name="Jubin C."/>
            <person name="Canestro C."/>
            <person name="Bouquet J.M."/>
            <person name="Danks G."/>
            <person name="Poulain J."/>
            <person name="Campsteijn C."/>
            <person name="Adamski M."/>
            <person name="Cross I."/>
            <person name="Yadetie F."/>
            <person name="Muffato M."/>
            <person name="Louis A."/>
            <person name="Butcher S."/>
            <person name="Tsagkogeorga G."/>
            <person name="Konrad A."/>
            <person name="Singh S."/>
            <person name="Jensen M.F."/>
            <person name="Cong E.H."/>
            <person name="Eikeseth-Otteraa H."/>
            <person name="Noel B."/>
            <person name="Anthouard V."/>
            <person name="Porcel B.M."/>
            <person name="Kachouri-Lafond R."/>
            <person name="Nishino A."/>
            <person name="Ugolini M."/>
            <person name="Chourrout P."/>
            <person name="Nishida H."/>
            <person name="Aasland R."/>
            <person name="Huzurbazar S."/>
            <person name="Westhof E."/>
            <person name="Delsuc F."/>
            <person name="Lehrach H."/>
            <person name="Reinhardt R."/>
            <person name="Weissenbach J."/>
            <person name="Roy S.W."/>
            <person name="Artiguenave F."/>
            <person name="Postlethwait J.H."/>
            <person name="Manak J.R."/>
            <person name="Thompson E.M."/>
            <person name="Jaillon O."/>
            <person name="Du Pasquier L."/>
            <person name="Boudinot P."/>
            <person name="Liberles D.A."/>
            <person name="Volff J.N."/>
            <person name="Philippe H."/>
            <person name="Lenhard B."/>
            <person name="Roest Crollius H."/>
            <person name="Wincker P."/>
            <person name="Chourrout D."/>
        </authorList>
    </citation>
    <scope>NUCLEOTIDE SEQUENCE [LARGE SCALE GENOMIC DNA]</scope>
</reference>
<dbReference type="PANTHER" id="PTHR24264:SF65">
    <property type="entry name" value="SRCR DOMAIN-CONTAINING PROTEIN"/>
    <property type="match status" value="1"/>
</dbReference>
<dbReference type="OrthoDB" id="546450at2759"/>
<keyword evidence="4" id="KW-0732">Signal</keyword>